<dbReference type="InterPro" id="IPR027417">
    <property type="entry name" value="P-loop_NTPase"/>
</dbReference>
<protein>
    <submittedName>
        <fullName evidence="6">ABC-2 type transport system ATP-binding protein</fullName>
    </submittedName>
</protein>
<dbReference type="Pfam" id="PF13732">
    <property type="entry name" value="DrrA1-3_C"/>
    <property type="match status" value="1"/>
</dbReference>
<dbReference type="GO" id="GO:0005524">
    <property type="term" value="F:ATP binding"/>
    <property type="evidence" value="ECO:0007669"/>
    <property type="project" value="UniProtKB-KW"/>
</dbReference>
<keyword evidence="2" id="KW-0813">Transport</keyword>
<evidence type="ECO:0000313" key="7">
    <source>
        <dbReference type="Proteomes" id="UP001183794"/>
    </source>
</evidence>
<dbReference type="InterPro" id="IPR025302">
    <property type="entry name" value="DrrA1/2-like_C"/>
</dbReference>
<dbReference type="EMBL" id="JAVDYJ010000001">
    <property type="protein sequence ID" value="MDR7348028.1"/>
    <property type="molecule type" value="Genomic_DNA"/>
</dbReference>
<dbReference type="InterPro" id="IPR003439">
    <property type="entry name" value="ABC_transporter-like_ATP-bd"/>
</dbReference>
<dbReference type="Gene3D" id="3.40.50.300">
    <property type="entry name" value="P-loop containing nucleotide triphosphate hydrolases"/>
    <property type="match status" value="1"/>
</dbReference>
<keyword evidence="7" id="KW-1185">Reference proteome</keyword>
<dbReference type="Pfam" id="PF00005">
    <property type="entry name" value="ABC_tran"/>
    <property type="match status" value="1"/>
</dbReference>
<dbReference type="PANTHER" id="PTHR43335:SF4">
    <property type="entry name" value="ABC TRANSPORTER, ATP-BINDING PROTEIN"/>
    <property type="match status" value="1"/>
</dbReference>
<name>A0ABU2B358_9MICC</name>
<dbReference type="Proteomes" id="UP001183794">
    <property type="component" value="Unassembled WGS sequence"/>
</dbReference>
<dbReference type="InterPro" id="IPR003593">
    <property type="entry name" value="AAA+_ATPase"/>
</dbReference>
<feature type="domain" description="ABC transporter" evidence="5">
    <location>
        <begin position="5"/>
        <end position="232"/>
    </location>
</feature>
<reference evidence="6 7" key="1">
    <citation type="submission" date="2023-07" db="EMBL/GenBank/DDBJ databases">
        <title>Sequencing the genomes of 1000 actinobacteria strains.</title>
        <authorList>
            <person name="Klenk H.-P."/>
        </authorList>
    </citation>
    <scope>NUCLEOTIDE SEQUENCE [LARGE SCALE GENOMIC DNA]</scope>
    <source>
        <strain evidence="6 7">DSM 22966</strain>
    </source>
</reference>
<keyword evidence="3" id="KW-0547">Nucleotide-binding</keyword>
<dbReference type="PANTHER" id="PTHR43335">
    <property type="entry name" value="ABC TRANSPORTER, ATP-BINDING PROTEIN"/>
    <property type="match status" value="1"/>
</dbReference>
<keyword evidence="4 6" id="KW-0067">ATP-binding</keyword>
<comment type="similarity">
    <text evidence="1">Belongs to the ABC transporter superfamily.</text>
</comment>
<dbReference type="PROSITE" id="PS50893">
    <property type="entry name" value="ABC_TRANSPORTER_2"/>
    <property type="match status" value="1"/>
</dbReference>
<gene>
    <name evidence="6" type="ORF">J2S62_002285</name>
</gene>
<dbReference type="SUPFAM" id="SSF52540">
    <property type="entry name" value="P-loop containing nucleoside triphosphate hydrolases"/>
    <property type="match status" value="1"/>
</dbReference>
<evidence type="ECO:0000256" key="2">
    <source>
        <dbReference type="ARBA" id="ARBA00022448"/>
    </source>
</evidence>
<dbReference type="InterPro" id="IPR017871">
    <property type="entry name" value="ABC_transporter-like_CS"/>
</dbReference>
<evidence type="ECO:0000256" key="4">
    <source>
        <dbReference type="ARBA" id="ARBA00022840"/>
    </source>
</evidence>
<proteinExistence type="inferred from homology"/>
<evidence type="ECO:0000259" key="5">
    <source>
        <dbReference type="PROSITE" id="PS50893"/>
    </source>
</evidence>
<evidence type="ECO:0000256" key="1">
    <source>
        <dbReference type="ARBA" id="ARBA00005417"/>
    </source>
</evidence>
<dbReference type="SMART" id="SM00382">
    <property type="entry name" value="AAA"/>
    <property type="match status" value="1"/>
</dbReference>
<evidence type="ECO:0000256" key="3">
    <source>
        <dbReference type="ARBA" id="ARBA00022741"/>
    </source>
</evidence>
<accession>A0ABU2B358</accession>
<dbReference type="PROSITE" id="PS00211">
    <property type="entry name" value="ABC_TRANSPORTER_1"/>
    <property type="match status" value="1"/>
</dbReference>
<sequence>MAIVIRLDNVTKSFGDHQVLTDMSFAIKPGIMTGFVGGNGAGKTTAMRIIIGVLNQDSGTITVDDEPITAGYRAHIGYMPEERGLYPKMKVLDQLVYLAQLHGKSAAHAKRRGMELLERLNLDARANDKLEELSLGNQQRAQIAAAMVHDPVALILDEPFSGLDPLAVETTVEVLRDAASAGAPVLFSSHQLDLVERLCDELVIIADGQVRAAGTRDEILHATAQPEWELRTTADTAWINDTGVPIVHHEPGTVRFLADDATTANRILNEASQRGTIEHFGKVSQSLHEIFKETIR</sequence>
<evidence type="ECO:0000313" key="6">
    <source>
        <dbReference type="EMBL" id="MDR7348028.1"/>
    </source>
</evidence>
<comment type="caution">
    <text evidence="6">The sequence shown here is derived from an EMBL/GenBank/DDBJ whole genome shotgun (WGS) entry which is preliminary data.</text>
</comment>
<organism evidence="6 7">
    <name type="scientific">Enteractinococcus fodinae</name>
    <dbReference type="NCBI Taxonomy" id="684663"/>
    <lineage>
        <taxon>Bacteria</taxon>
        <taxon>Bacillati</taxon>
        <taxon>Actinomycetota</taxon>
        <taxon>Actinomycetes</taxon>
        <taxon>Micrococcales</taxon>
        <taxon>Micrococcaceae</taxon>
    </lineage>
</organism>